<protein>
    <submittedName>
        <fullName evidence="2">Uncharacterized protein</fullName>
    </submittedName>
</protein>
<dbReference type="OrthoDB" id="6356826at2759"/>
<organism evidence="2 3">
    <name type="scientific">Armadillidium nasatum</name>
    <dbReference type="NCBI Taxonomy" id="96803"/>
    <lineage>
        <taxon>Eukaryota</taxon>
        <taxon>Metazoa</taxon>
        <taxon>Ecdysozoa</taxon>
        <taxon>Arthropoda</taxon>
        <taxon>Crustacea</taxon>
        <taxon>Multicrustacea</taxon>
        <taxon>Malacostraca</taxon>
        <taxon>Eumalacostraca</taxon>
        <taxon>Peracarida</taxon>
        <taxon>Isopoda</taxon>
        <taxon>Oniscidea</taxon>
        <taxon>Crinocheta</taxon>
        <taxon>Armadillidiidae</taxon>
        <taxon>Armadillidium</taxon>
    </lineage>
</organism>
<keyword evidence="3" id="KW-1185">Reference proteome</keyword>
<feature type="compositionally biased region" description="Basic and acidic residues" evidence="1">
    <location>
        <begin position="203"/>
        <end position="222"/>
    </location>
</feature>
<comment type="caution">
    <text evidence="2">The sequence shown here is derived from an EMBL/GenBank/DDBJ whole genome shotgun (WGS) entry which is preliminary data.</text>
</comment>
<dbReference type="AlphaFoldDB" id="A0A5N5TJY7"/>
<feature type="region of interest" description="Disordered" evidence="1">
    <location>
        <begin position="203"/>
        <end position="231"/>
    </location>
</feature>
<sequence>MLLENKALYKKFSFGTVHPSRRVGEAVRIMDHFLHLQTEESQSGMRLVLQEGIGLWLTHSLPIPQLEELLLTHLPRTVYPLALLLFGEESSVHGGEGISKKLSEEETVYEATARILSQLSTKFCLNLCSSVISHLQSGDYNLEQLDTLNQLALLNPGAGVTPKESSAAAEAAEVMNIKDEVSVKSTSDAINLSHEDVSTLKKMSEEVVHQEKGAKSKRDLSRSKSQQSQDKDSVLFTCGHHFTNKDFKETVLPQLERTVTAVPGLLGKTARVLLDQYHSDQPQMACPHCVLAHLTIKLTKHNQPS</sequence>
<accession>A0A5N5TJY7</accession>
<evidence type="ECO:0000313" key="3">
    <source>
        <dbReference type="Proteomes" id="UP000326759"/>
    </source>
</evidence>
<reference evidence="2 3" key="1">
    <citation type="journal article" date="2019" name="PLoS Biol.">
        <title>Sex chromosomes control vertical transmission of feminizing Wolbachia symbionts in an isopod.</title>
        <authorList>
            <person name="Becking T."/>
            <person name="Chebbi M.A."/>
            <person name="Giraud I."/>
            <person name="Moumen B."/>
            <person name="Laverre T."/>
            <person name="Caubet Y."/>
            <person name="Peccoud J."/>
            <person name="Gilbert C."/>
            <person name="Cordaux R."/>
        </authorList>
    </citation>
    <scope>NUCLEOTIDE SEQUENCE [LARGE SCALE GENOMIC DNA]</scope>
    <source>
        <strain evidence="2">ANa2</strain>
        <tissue evidence="2">Whole body excluding digestive tract and cuticle</tissue>
    </source>
</reference>
<evidence type="ECO:0000256" key="1">
    <source>
        <dbReference type="SAM" id="MobiDB-lite"/>
    </source>
</evidence>
<dbReference type="Proteomes" id="UP000326759">
    <property type="component" value="Unassembled WGS sequence"/>
</dbReference>
<dbReference type="EMBL" id="SEYY01000798">
    <property type="protein sequence ID" value="KAB7506467.1"/>
    <property type="molecule type" value="Genomic_DNA"/>
</dbReference>
<proteinExistence type="predicted"/>
<evidence type="ECO:0000313" key="2">
    <source>
        <dbReference type="EMBL" id="KAB7506467.1"/>
    </source>
</evidence>
<gene>
    <name evidence="2" type="ORF">Anas_00856</name>
</gene>
<name>A0A5N5TJY7_9CRUS</name>